<proteinExistence type="predicted"/>
<dbReference type="Proteomes" id="UP000789941">
    <property type="component" value="Unassembled WGS sequence"/>
</dbReference>
<evidence type="ECO:0000313" key="2">
    <source>
        <dbReference type="EMBL" id="VVC03400.1"/>
    </source>
</evidence>
<protein>
    <submittedName>
        <fullName evidence="2">Uncharacterized protein</fullName>
    </submittedName>
</protein>
<reference evidence="2 3" key="1">
    <citation type="submission" date="2019-08" db="EMBL/GenBank/DDBJ databases">
        <authorList>
            <person name="Vazquez-Campos X."/>
        </authorList>
    </citation>
    <scope>NUCLEOTIDE SEQUENCE [LARGE SCALE GENOMIC DNA]</scope>
    <source>
        <strain evidence="2">LFW-283_2</strain>
    </source>
</reference>
<evidence type="ECO:0000256" key="1">
    <source>
        <dbReference type="SAM" id="MobiDB-lite"/>
    </source>
</evidence>
<evidence type="ECO:0000313" key="3">
    <source>
        <dbReference type="Proteomes" id="UP000789941"/>
    </source>
</evidence>
<dbReference type="EMBL" id="CABMJJ010000007">
    <property type="protein sequence ID" value="VVC03400.1"/>
    <property type="molecule type" value="Genomic_DNA"/>
</dbReference>
<comment type="caution">
    <text evidence="2">The sequence shown here is derived from an EMBL/GenBank/DDBJ whole genome shotgun (WGS) entry which is preliminary data.</text>
</comment>
<feature type="region of interest" description="Disordered" evidence="1">
    <location>
        <begin position="205"/>
        <end position="225"/>
    </location>
</feature>
<name>A0A5E4LMW8_9ARCH</name>
<dbReference type="AlphaFoldDB" id="A0A5E4LMW8"/>
<accession>A0A5E4LMW8</accession>
<gene>
    <name evidence="2" type="ORF">LFW2832_00348</name>
</gene>
<organism evidence="2 3">
    <name type="scientific">Candidatus Bilamarchaeum dharawalense</name>
    <dbReference type="NCBI Taxonomy" id="2885759"/>
    <lineage>
        <taxon>Archaea</taxon>
        <taxon>Candidatus Micrarchaeota</taxon>
        <taxon>Candidatus Micrarchaeia</taxon>
        <taxon>Candidatus Anstonellales</taxon>
        <taxon>Candidatus Bilamarchaeaceae</taxon>
        <taxon>Candidatus Bilamarchaeum</taxon>
    </lineage>
</organism>
<sequence>MNFSEFKKQAHKITKTGKPAKIVWTELKTWASTKGPMAMKAAVMEFVHSYHGSSEMSILLPELMRSTTFSPYEQKALIQLADHKVSILENNLSITPKTMLPGPSLSIQLDPKAKNSVLRSDFTSDPRQDIFVMKEKSQVLFARPKMLERESPKFDHTGIQSYSMAFDRKSHGEHLVRNLTSNIQSHGLDAEAQVLQIPRKIKAKRKIVRKISRKGKHSKKPKKKR</sequence>